<evidence type="ECO:0000313" key="4">
    <source>
        <dbReference type="Proteomes" id="UP000030323"/>
    </source>
</evidence>
<evidence type="ECO:0000259" key="1">
    <source>
        <dbReference type="Pfam" id="PF09096"/>
    </source>
</evidence>
<dbReference type="InterPro" id="IPR015181">
    <property type="entry name" value="Phage_T4_Gp27_N"/>
</dbReference>
<feature type="domain" description="Bacteriophage T4 Gp27 baseplate hub C-terminal" evidence="1">
    <location>
        <begin position="201"/>
        <end position="371"/>
    </location>
</feature>
<reference evidence="3 4" key="1">
    <citation type="journal article" date="2015" name="Genome Announc.">
        <title>Complete Genome Sequence of Citrobacter freundii Myophage Moon.</title>
        <authorList>
            <person name="Edwards G.B."/>
            <person name="Luna A.J."/>
            <person name="Hernandez A.C."/>
            <person name="Kuty Everett G.F."/>
        </authorList>
    </citation>
    <scope>NUCLEOTIDE SEQUENCE [LARGE SCALE GENOMIC DNA]</scope>
</reference>
<dbReference type="InterPro" id="IPR043084">
    <property type="entry name" value="Gp27_dom4"/>
</dbReference>
<dbReference type="EMBL" id="KM236240">
    <property type="protein sequence ID" value="AIX12180.1"/>
    <property type="molecule type" value="Genomic_DNA"/>
</dbReference>
<dbReference type="Pfam" id="PF09097">
    <property type="entry name" value="Phage-tail_1"/>
    <property type="match status" value="1"/>
</dbReference>
<evidence type="ECO:0000259" key="2">
    <source>
        <dbReference type="Pfam" id="PF09097"/>
    </source>
</evidence>
<dbReference type="GeneID" id="24721809"/>
<proteinExistence type="predicted"/>
<sequence length="545" mass="62181">MIHQLPGFPNLSIKLYQDYDAWESNRYIELAATITTLTMRDGLFGRNEGVLQFFDSKNLHTLMDGNQIIQVSVANANSKKTLNRIYGCKHFSVSVDSKGDNIIAINLGLPHEIENLKFSRCFFNDAGESIKEMIGAIYESKPLIAPAMNTINTYVPRVPWTSNITEYKKYVRDVALAVDNDQFVFVWEDIYGLNMMDYDTMINQESIKVIVGELSTIGQFVGELEYNLAYDFQWLTKANAHTRDPIFNATIYSHSFLDNNLPRIITGDGQNSIFVSRSGAYSEMTYRNGYEEAIRLQTMAQYDGYATCKMVGDFEMTPGDKINFFDPKKQFKADFYIDEVIHEVSNNQSITTLYMFTNSRKLETVEPIKVKMNLNLILPLKKIQVNDKTISIPKLGLKHHTLIKDVRAMDENLGILLDSIHPGLNAAESDLVSIHLLEFNGKLKSSVVKDGHTYNINDIYICQRLEFQFQGQIFKFRSPERYETFTTVDKMLTECFISVNDSTEVPNFLKMPAFVLKWAEEITDLIAIPGPHNIRGTAKVLGLFE</sequence>
<dbReference type="Gene3D" id="2.40.10.10">
    <property type="entry name" value="Trypsin-like serine proteases"/>
    <property type="match status" value="1"/>
</dbReference>
<dbReference type="Pfam" id="PF09096">
    <property type="entry name" value="Phage-tail_2"/>
    <property type="match status" value="1"/>
</dbReference>
<dbReference type="Proteomes" id="UP000030323">
    <property type="component" value="Segment"/>
</dbReference>
<dbReference type="RefSeq" id="YP_009146642.1">
    <property type="nucleotide sequence ID" value="NC_027331.1"/>
</dbReference>
<name>A0A0A0YVM8_9CAUD</name>
<dbReference type="InterPro" id="IPR024342">
    <property type="entry name" value="Phage_T4_Gp28"/>
</dbReference>
<dbReference type="Gene3D" id="3.30.1920.40">
    <property type="match status" value="1"/>
</dbReference>
<evidence type="ECO:0000313" key="3">
    <source>
        <dbReference type="EMBL" id="AIX12180.1"/>
    </source>
</evidence>
<dbReference type="InterPro" id="IPR043085">
    <property type="entry name" value="Gp27_dom2"/>
</dbReference>
<dbReference type="SUPFAM" id="SSF69279">
    <property type="entry name" value="Phage tail proteins"/>
    <property type="match status" value="2"/>
</dbReference>
<dbReference type="KEGG" id="vg:24721809"/>
<dbReference type="InterPro" id="IPR043083">
    <property type="entry name" value="Gp27_dom3"/>
</dbReference>
<dbReference type="InterPro" id="IPR015180">
    <property type="entry name" value="Phage_T4_Gp27_C"/>
</dbReference>
<gene>
    <name evidence="3" type="ORF">CPT_Moon210</name>
</gene>
<dbReference type="Gene3D" id="3.55.50.20">
    <property type="match status" value="1"/>
</dbReference>
<organism evidence="3 4">
    <name type="scientific">Citrobacter phage Moon</name>
    <dbReference type="NCBI Taxonomy" id="1540095"/>
    <lineage>
        <taxon>Viruses</taxon>
        <taxon>Duplodnaviria</taxon>
        <taxon>Heunggongvirae</taxon>
        <taxon>Uroviricota</taxon>
        <taxon>Caudoviricetes</taxon>
        <taxon>Pantevenvirales</taxon>
        <taxon>Straboviridae</taxon>
        <taxon>Tevenvirinae</taxon>
        <taxon>Moonvirus</taxon>
        <taxon>Moonvirus moon</taxon>
    </lineage>
</organism>
<feature type="domain" description="Bacteriophage T4 Gp27 baseplate hub N-terminal" evidence="2">
    <location>
        <begin position="4"/>
        <end position="198"/>
    </location>
</feature>
<protein>
    <submittedName>
        <fullName evidence="3">Tape measure chaperone</fullName>
    </submittedName>
</protein>
<accession>A0A0A0YVM8</accession>
<dbReference type="InterPro" id="IPR043504">
    <property type="entry name" value="Peptidase_S1_PA_chymotrypsin"/>
</dbReference>
<dbReference type="Gene3D" id="2.40.30.150">
    <property type="entry name" value="Bacteriophage T4, Gp27, baseplate hub, domain 3"/>
    <property type="match status" value="1"/>
</dbReference>
<dbReference type="Pfam" id="PF11110">
    <property type="entry name" value="Phage_hub_GP28"/>
    <property type="match status" value="1"/>
</dbReference>
<keyword evidence="4" id="KW-1185">Reference proteome</keyword>
<dbReference type="GO" id="GO:0098025">
    <property type="term" value="C:virus tail, baseplate"/>
    <property type="evidence" value="ECO:0007669"/>
    <property type="project" value="InterPro"/>
</dbReference>